<keyword evidence="1" id="KW-0175">Coiled coil</keyword>
<feature type="coiled-coil region" evidence="1">
    <location>
        <begin position="258"/>
        <end position="294"/>
    </location>
</feature>
<feature type="compositionally biased region" description="Low complexity" evidence="2">
    <location>
        <begin position="17"/>
        <end position="31"/>
    </location>
</feature>
<evidence type="ECO:0000256" key="1">
    <source>
        <dbReference type="SAM" id="Coils"/>
    </source>
</evidence>
<feature type="region of interest" description="Disordered" evidence="2">
    <location>
        <begin position="1"/>
        <end position="120"/>
    </location>
</feature>
<evidence type="ECO:0000313" key="4">
    <source>
        <dbReference type="Proteomes" id="UP001362999"/>
    </source>
</evidence>
<name>A0AAW0ACU1_9AGAR</name>
<dbReference type="AlphaFoldDB" id="A0AAW0ACU1"/>
<feature type="compositionally biased region" description="Polar residues" evidence="2">
    <location>
        <begin position="107"/>
        <end position="118"/>
    </location>
</feature>
<feature type="region of interest" description="Disordered" evidence="2">
    <location>
        <begin position="154"/>
        <end position="178"/>
    </location>
</feature>
<proteinExistence type="predicted"/>
<gene>
    <name evidence="3" type="ORF">R3P38DRAFT_3214009</name>
</gene>
<keyword evidence="4" id="KW-1185">Reference proteome</keyword>
<reference evidence="3 4" key="1">
    <citation type="journal article" date="2024" name="J Genomics">
        <title>Draft genome sequencing and assembly of Favolaschia claudopus CIRM-BRFM 2984 isolated from oak limbs.</title>
        <authorList>
            <person name="Navarro D."/>
            <person name="Drula E."/>
            <person name="Chaduli D."/>
            <person name="Cazenave R."/>
            <person name="Ahrendt S."/>
            <person name="Wang J."/>
            <person name="Lipzen A."/>
            <person name="Daum C."/>
            <person name="Barry K."/>
            <person name="Grigoriev I.V."/>
            <person name="Favel A."/>
            <person name="Rosso M.N."/>
            <person name="Martin F."/>
        </authorList>
    </citation>
    <scope>NUCLEOTIDE SEQUENCE [LARGE SCALE GENOMIC DNA]</scope>
    <source>
        <strain evidence="3 4">CIRM-BRFM 2984</strain>
    </source>
</reference>
<comment type="caution">
    <text evidence="3">The sequence shown here is derived from an EMBL/GenBank/DDBJ whole genome shotgun (WGS) entry which is preliminary data.</text>
</comment>
<evidence type="ECO:0000313" key="3">
    <source>
        <dbReference type="EMBL" id="KAK7006661.1"/>
    </source>
</evidence>
<organism evidence="3 4">
    <name type="scientific">Favolaschia claudopus</name>
    <dbReference type="NCBI Taxonomy" id="2862362"/>
    <lineage>
        <taxon>Eukaryota</taxon>
        <taxon>Fungi</taxon>
        <taxon>Dikarya</taxon>
        <taxon>Basidiomycota</taxon>
        <taxon>Agaricomycotina</taxon>
        <taxon>Agaricomycetes</taxon>
        <taxon>Agaricomycetidae</taxon>
        <taxon>Agaricales</taxon>
        <taxon>Marasmiineae</taxon>
        <taxon>Mycenaceae</taxon>
        <taxon>Favolaschia</taxon>
    </lineage>
</organism>
<accession>A0AAW0ACU1</accession>
<dbReference type="EMBL" id="JAWWNJ010000075">
    <property type="protein sequence ID" value="KAK7006661.1"/>
    <property type="molecule type" value="Genomic_DNA"/>
</dbReference>
<sequence length="467" mass="52201">MALRKPSNISVAFHLAPSSPLVSLQSPVRLSESPRHRDEQSRHSGSKTSSKPRLRTTVEEVDDADDPPHVISAPAAKKQREKSAQTVSKNNQISSRQSRVPEADASNARSPPFISSESPIARVSPYPASILEEYDGSGMDDVARAIRRNDKHRAAPGYKSPVNIPLPPSDPNMSDGVSETVSFTRSAIRRMLDEAIARDRARRDDTSEALRRREQFVEDRRRLQDMRVNEDAEVAQALDTKFAVEVADLEYAKHVQAQENEQESFSLLEEQRDAAEAEEKARVAEETARAAREAARAHRLSIEKRRAELQASFIARQQTLTVAADAARRSEASHKAEAVDSSKHPASSPEITWKDRVILQRYREDDIRATGYSGVADQRVRWNAQGEPFDLGPEVKENSLNIVVNTSDVREGYNGLSGDSKGRDVKFKSRKPVDTKIERAEEPAHLIDEPREQAPEKHCVNWVQMTA</sequence>
<dbReference type="Proteomes" id="UP001362999">
    <property type="component" value="Unassembled WGS sequence"/>
</dbReference>
<feature type="region of interest" description="Disordered" evidence="2">
    <location>
        <begin position="423"/>
        <end position="453"/>
    </location>
</feature>
<protein>
    <submittedName>
        <fullName evidence="3">Uncharacterized protein</fullName>
    </submittedName>
</protein>
<feature type="compositionally biased region" description="Polar residues" evidence="2">
    <location>
        <begin position="84"/>
        <end position="98"/>
    </location>
</feature>
<evidence type="ECO:0000256" key="2">
    <source>
        <dbReference type="SAM" id="MobiDB-lite"/>
    </source>
</evidence>
<feature type="compositionally biased region" description="Basic and acidic residues" evidence="2">
    <location>
        <begin position="32"/>
        <end position="42"/>
    </location>
</feature>